<dbReference type="Gene3D" id="3.40.630.30">
    <property type="match status" value="1"/>
</dbReference>
<feature type="domain" description="N-acetyltransferase" evidence="1">
    <location>
        <begin position="1"/>
        <end position="154"/>
    </location>
</feature>
<protein>
    <submittedName>
        <fullName evidence="2">GNAT family N-acetyltransferase</fullName>
    </submittedName>
</protein>
<dbReference type="InterPro" id="IPR016181">
    <property type="entry name" value="Acyl_CoA_acyltransferase"/>
</dbReference>
<dbReference type="PROSITE" id="PS51186">
    <property type="entry name" value="GNAT"/>
    <property type="match status" value="1"/>
</dbReference>
<dbReference type="GO" id="GO:0016747">
    <property type="term" value="F:acyltransferase activity, transferring groups other than amino-acyl groups"/>
    <property type="evidence" value="ECO:0007669"/>
    <property type="project" value="InterPro"/>
</dbReference>
<sequence length="330" mass="35979">MEIFRIDPLDEAALSANHAAMSAGLAFGRVDPPIWSLDEVRVNLTHEGSSYQRELYSAVVDGEVVGGAQIEMPMRDNLNLAQVEVAVRPSSRRQGVGTALLEAVAARTASLGRTSLLGIVNQPVSDEPAAGVTFAARHGFTWRNTEIRRSLPLPVPPAHLAELEAKAAARAGEYRLVSWAGACPEEWVEQFAYLKSMLMTDAPTGEMDYEQEIWDAERVRADEAKTEAQGRKWVTTVAVAPDGTLAGNTQIGVPGHESRTFQWDTLVLEVHRGHRLGLALKVANLRRLAEVAPGATSVETWNAEQNGPMVAVNEEIGFRVVEGLQEWQRG</sequence>
<comment type="caution">
    <text evidence="2">The sequence shown here is derived from an EMBL/GenBank/DDBJ whole genome shotgun (WGS) entry which is preliminary data.</text>
</comment>
<dbReference type="InterPro" id="IPR000182">
    <property type="entry name" value="GNAT_dom"/>
</dbReference>
<evidence type="ECO:0000313" key="3">
    <source>
        <dbReference type="Proteomes" id="UP001165079"/>
    </source>
</evidence>
<evidence type="ECO:0000313" key="2">
    <source>
        <dbReference type="EMBL" id="GLZ76103.1"/>
    </source>
</evidence>
<dbReference type="RefSeq" id="WP_285661298.1">
    <property type="nucleotide sequence ID" value="NZ_BSTX01000001.1"/>
</dbReference>
<keyword evidence="3" id="KW-1185">Reference proteome</keyword>
<proteinExistence type="predicted"/>
<dbReference type="CDD" id="cd04301">
    <property type="entry name" value="NAT_SF"/>
    <property type="match status" value="1"/>
</dbReference>
<accession>A0A9W6W7M7</accession>
<organism evidence="2 3">
    <name type="scientific">Actinorhabdospora filicis</name>
    <dbReference type="NCBI Taxonomy" id="1785913"/>
    <lineage>
        <taxon>Bacteria</taxon>
        <taxon>Bacillati</taxon>
        <taxon>Actinomycetota</taxon>
        <taxon>Actinomycetes</taxon>
        <taxon>Micromonosporales</taxon>
        <taxon>Micromonosporaceae</taxon>
        <taxon>Actinorhabdospora</taxon>
    </lineage>
</organism>
<reference evidence="2" key="1">
    <citation type="submission" date="2023-03" db="EMBL/GenBank/DDBJ databases">
        <title>Actinorhabdospora filicis NBRC 111898.</title>
        <authorList>
            <person name="Ichikawa N."/>
            <person name="Sato H."/>
            <person name="Tonouchi N."/>
        </authorList>
    </citation>
    <scope>NUCLEOTIDE SEQUENCE</scope>
    <source>
        <strain evidence="2">NBRC 111898</strain>
    </source>
</reference>
<dbReference type="Proteomes" id="UP001165079">
    <property type="component" value="Unassembled WGS sequence"/>
</dbReference>
<dbReference type="SUPFAM" id="SSF55729">
    <property type="entry name" value="Acyl-CoA N-acyltransferases (Nat)"/>
    <property type="match status" value="2"/>
</dbReference>
<dbReference type="Pfam" id="PF13508">
    <property type="entry name" value="Acetyltransf_7"/>
    <property type="match status" value="1"/>
</dbReference>
<dbReference type="AlphaFoldDB" id="A0A9W6W7M7"/>
<evidence type="ECO:0000259" key="1">
    <source>
        <dbReference type="PROSITE" id="PS51186"/>
    </source>
</evidence>
<dbReference type="EMBL" id="BSTX01000001">
    <property type="protein sequence ID" value="GLZ76103.1"/>
    <property type="molecule type" value="Genomic_DNA"/>
</dbReference>
<gene>
    <name evidence="2" type="ORF">Afil01_09100</name>
</gene>
<name>A0A9W6W7M7_9ACTN</name>